<sequence length="69" mass="7245">MDRSKANVLAVLLSDETTRRVGAPVSGPVDLTAGPGPGAGRETTTTTPPPLLPPHLDGFNRFLKLPLTR</sequence>
<feature type="region of interest" description="Disordered" evidence="1">
    <location>
        <begin position="21"/>
        <end position="57"/>
    </location>
</feature>
<comment type="caution">
    <text evidence="2">The sequence shown here is derived from an EMBL/GenBank/DDBJ whole genome shotgun (WGS) entry which is preliminary data.</text>
</comment>
<protein>
    <submittedName>
        <fullName evidence="2">Uncharacterized protein</fullName>
    </submittedName>
</protein>
<organism evidence="2 3">
    <name type="scientific">Scophthalmus maximus</name>
    <name type="common">Turbot</name>
    <name type="synonym">Psetta maxima</name>
    <dbReference type="NCBI Taxonomy" id="52904"/>
    <lineage>
        <taxon>Eukaryota</taxon>
        <taxon>Metazoa</taxon>
        <taxon>Chordata</taxon>
        <taxon>Craniata</taxon>
        <taxon>Vertebrata</taxon>
        <taxon>Euteleostomi</taxon>
        <taxon>Actinopterygii</taxon>
        <taxon>Neopterygii</taxon>
        <taxon>Teleostei</taxon>
        <taxon>Neoteleostei</taxon>
        <taxon>Acanthomorphata</taxon>
        <taxon>Carangaria</taxon>
        <taxon>Pleuronectiformes</taxon>
        <taxon>Pleuronectoidei</taxon>
        <taxon>Scophthalmidae</taxon>
        <taxon>Scophthalmus</taxon>
    </lineage>
</organism>
<gene>
    <name evidence="2" type="ORF">F2P81_018795</name>
</gene>
<evidence type="ECO:0000313" key="3">
    <source>
        <dbReference type="Proteomes" id="UP000438429"/>
    </source>
</evidence>
<proteinExistence type="predicted"/>
<reference evidence="2 3" key="1">
    <citation type="submission" date="2019-06" db="EMBL/GenBank/DDBJ databases">
        <title>Draft genomes of female and male turbot (Scophthalmus maximus).</title>
        <authorList>
            <person name="Xu H."/>
            <person name="Xu X.-W."/>
            <person name="Shao C."/>
            <person name="Chen S."/>
        </authorList>
    </citation>
    <scope>NUCLEOTIDE SEQUENCE [LARGE SCALE GENOMIC DNA]</scope>
    <source>
        <strain evidence="2">Ysfricsl-2016a</strain>
        <tissue evidence="2">Blood</tissue>
    </source>
</reference>
<name>A0A6A4SD35_SCOMX</name>
<evidence type="ECO:0000256" key="1">
    <source>
        <dbReference type="SAM" id="MobiDB-lite"/>
    </source>
</evidence>
<dbReference type="AlphaFoldDB" id="A0A6A4SD35"/>
<evidence type="ECO:0000313" key="2">
    <source>
        <dbReference type="EMBL" id="KAF0029690.1"/>
    </source>
</evidence>
<dbReference type="Proteomes" id="UP000438429">
    <property type="component" value="Unassembled WGS sequence"/>
</dbReference>
<dbReference type="EMBL" id="VEVO01000016">
    <property type="protein sequence ID" value="KAF0029690.1"/>
    <property type="molecule type" value="Genomic_DNA"/>
</dbReference>
<accession>A0A6A4SD35</accession>